<feature type="compositionally biased region" description="Basic and acidic residues" evidence="2">
    <location>
        <begin position="35"/>
        <end position="45"/>
    </location>
</feature>
<feature type="compositionally biased region" description="Polar residues" evidence="2">
    <location>
        <begin position="672"/>
        <end position="681"/>
    </location>
</feature>
<feature type="compositionally biased region" description="Polar residues" evidence="2">
    <location>
        <begin position="47"/>
        <end position="56"/>
    </location>
</feature>
<proteinExistence type="predicted"/>
<dbReference type="Proteomes" id="UP000507470">
    <property type="component" value="Unassembled WGS sequence"/>
</dbReference>
<feature type="compositionally biased region" description="Polar residues" evidence="2">
    <location>
        <begin position="907"/>
        <end position="919"/>
    </location>
</feature>
<feature type="compositionally biased region" description="Basic and acidic residues" evidence="2">
    <location>
        <begin position="606"/>
        <end position="617"/>
    </location>
</feature>
<feature type="compositionally biased region" description="Polar residues" evidence="2">
    <location>
        <begin position="243"/>
        <end position="255"/>
    </location>
</feature>
<feature type="compositionally biased region" description="Basic and acidic residues" evidence="2">
    <location>
        <begin position="115"/>
        <end position="127"/>
    </location>
</feature>
<keyword evidence="1" id="KW-0175">Coiled coil</keyword>
<feature type="compositionally biased region" description="Polar residues" evidence="2">
    <location>
        <begin position="811"/>
        <end position="823"/>
    </location>
</feature>
<feature type="compositionally biased region" description="Polar residues" evidence="2">
    <location>
        <begin position="835"/>
        <end position="848"/>
    </location>
</feature>
<feature type="compositionally biased region" description="Polar residues" evidence="2">
    <location>
        <begin position="412"/>
        <end position="422"/>
    </location>
</feature>
<feature type="compositionally biased region" description="Basic and acidic residues" evidence="2">
    <location>
        <begin position="862"/>
        <end position="881"/>
    </location>
</feature>
<dbReference type="OrthoDB" id="10046272at2759"/>
<feature type="compositionally biased region" description="Polar residues" evidence="2">
    <location>
        <begin position="743"/>
        <end position="752"/>
    </location>
</feature>
<accession>A0A6J8CAG9</accession>
<dbReference type="InterPro" id="IPR028002">
    <property type="entry name" value="Myb_DNA-bind_5"/>
</dbReference>
<feature type="compositionally biased region" description="Polar residues" evidence="2">
    <location>
        <begin position="97"/>
        <end position="110"/>
    </location>
</feature>
<feature type="region of interest" description="Disordered" evidence="2">
    <location>
        <begin position="1551"/>
        <end position="1571"/>
    </location>
</feature>
<feature type="compositionally biased region" description="Basic and acidic residues" evidence="2">
    <location>
        <begin position="682"/>
        <end position="693"/>
    </location>
</feature>
<feature type="compositionally biased region" description="Polar residues" evidence="2">
    <location>
        <begin position="623"/>
        <end position="635"/>
    </location>
</feature>
<feature type="compositionally biased region" description="Polar residues" evidence="2">
    <location>
        <begin position="554"/>
        <end position="564"/>
    </location>
</feature>
<feature type="compositionally biased region" description="Polar residues" evidence="2">
    <location>
        <begin position="882"/>
        <end position="894"/>
    </location>
</feature>
<evidence type="ECO:0000256" key="1">
    <source>
        <dbReference type="SAM" id="Coils"/>
    </source>
</evidence>
<feature type="region of interest" description="Disordered" evidence="2">
    <location>
        <begin position="188"/>
        <end position="283"/>
    </location>
</feature>
<feature type="compositionally biased region" description="Polar residues" evidence="2">
    <location>
        <begin position="341"/>
        <end position="351"/>
    </location>
</feature>
<gene>
    <name evidence="4" type="ORF">MCOR_27523</name>
</gene>
<dbReference type="Gene3D" id="1.10.10.60">
    <property type="entry name" value="Homeodomain-like"/>
    <property type="match status" value="1"/>
</dbReference>
<keyword evidence="5" id="KW-1185">Reference proteome</keyword>
<evidence type="ECO:0000256" key="2">
    <source>
        <dbReference type="SAM" id="MobiDB-lite"/>
    </source>
</evidence>
<reference evidence="4 5" key="1">
    <citation type="submission" date="2020-06" db="EMBL/GenBank/DDBJ databases">
        <authorList>
            <person name="Li R."/>
            <person name="Bekaert M."/>
        </authorList>
    </citation>
    <scope>NUCLEOTIDE SEQUENCE [LARGE SCALE GENOMIC DNA]</scope>
    <source>
        <strain evidence="5">wild</strain>
    </source>
</reference>
<feature type="region of interest" description="Disordered" evidence="2">
    <location>
        <begin position="1"/>
        <end position="133"/>
    </location>
</feature>
<evidence type="ECO:0000259" key="3">
    <source>
        <dbReference type="Pfam" id="PF13873"/>
    </source>
</evidence>
<organism evidence="4 5">
    <name type="scientific">Mytilus coruscus</name>
    <name type="common">Sea mussel</name>
    <dbReference type="NCBI Taxonomy" id="42192"/>
    <lineage>
        <taxon>Eukaryota</taxon>
        <taxon>Metazoa</taxon>
        <taxon>Spiralia</taxon>
        <taxon>Lophotrochozoa</taxon>
        <taxon>Mollusca</taxon>
        <taxon>Bivalvia</taxon>
        <taxon>Autobranchia</taxon>
        <taxon>Pteriomorphia</taxon>
        <taxon>Mytilida</taxon>
        <taxon>Mytiloidea</taxon>
        <taxon>Mytilidae</taxon>
        <taxon>Mytilinae</taxon>
        <taxon>Mytilus</taxon>
    </lineage>
</organism>
<feature type="coiled-coil region" evidence="1">
    <location>
        <begin position="1639"/>
        <end position="1666"/>
    </location>
</feature>
<feature type="region of interest" description="Disordered" evidence="2">
    <location>
        <begin position="540"/>
        <end position="927"/>
    </location>
</feature>
<name>A0A6J8CAG9_MYTCO</name>
<feature type="compositionally biased region" description="Polar residues" evidence="2">
    <location>
        <begin position="696"/>
        <end position="706"/>
    </location>
</feature>
<dbReference type="Pfam" id="PF13873">
    <property type="entry name" value="Myb_DNA-bind_5"/>
    <property type="match status" value="1"/>
</dbReference>
<feature type="compositionally biased region" description="Basic and acidic residues" evidence="2">
    <location>
        <begin position="753"/>
        <end position="764"/>
    </location>
</feature>
<feature type="compositionally biased region" description="Basic and acidic residues" evidence="2">
    <location>
        <begin position="219"/>
        <end position="228"/>
    </location>
</feature>
<feature type="region of interest" description="Disordered" evidence="2">
    <location>
        <begin position="317"/>
        <end position="488"/>
    </location>
</feature>
<feature type="compositionally biased region" description="Basic and acidic residues" evidence="2">
    <location>
        <begin position="189"/>
        <end position="198"/>
    </location>
</feature>
<feature type="compositionally biased region" description="Polar residues" evidence="2">
    <location>
        <begin position="767"/>
        <end position="777"/>
    </location>
</feature>
<evidence type="ECO:0000313" key="5">
    <source>
        <dbReference type="Proteomes" id="UP000507470"/>
    </source>
</evidence>
<dbReference type="EMBL" id="CACVKT020004999">
    <property type="protein sequence ID" value="CAC5392602.1"/>
    <property type="molecule type" value="Genomic_DNA"/>
</dbReference>
<feature type="compositionally biased region" description="Polar residues" evidence="2">
    <location>
        <begin position="456"/>
        <end position="468"/>
    </location>
</feature>
<evidence type="ECO:0000313" key="4">
    <source>
        <dbReference type="EMBL" id="CAC5392602.1"/>
    </source>
</evidence>
<feature type="compositionally biased region" description="Polar residues" evidence="2">
    <location>
        <begin position="385"/>
        <end position="398"/>
    </location>
</feature>
<protein>
    <recommendedName>
        <fullName evidence="3">Myb/SANT-like DNA-binding domain-containing protein</fullName>
    </recommendedName>
</protein>
<feature type="domain" description="Myb/SANT-like DNA-binding" evidence="3">
    <location>
        <begin position="1338"/>
        <end position="1406"/>
    </location>
</feature>
<sequence>MASGGDDQEEKGNTLQRPGVVRFCKISNDADEDETKGTDDDEKHISPRSTFTNNLRTEAIPGGETQVHSRVFFNIKTKTDESMASGGDNQEEKENSLQRPSSTILRSINNEADEDKTKRPEDGENHSATRSTFTNNFRTEAIPGGQIPVQSRVWSMASGGDDQEEKGNFFQRPSFVRFCNICNEADEDEAKRTDDGAKHIAPRSTFTNNLRTEAVYGREMPKHSREPDESMASGGDDQEEKGNSLQRLNNTSINNEEGKKRTDDDENPLASRSYRTNNLRTDAIPVGEIPVHFRAREQDESMVSGRDDQEEKGNFLQRLNNTSMNHEERKNKTDDDENHLGTKSSSANNLRTDAILGGKIPVHSRAKEQDKSKAIGGDDQEEKGNSLQRLNNISINNEQGKKRTDDDENQLDTRSSSTNNLGTDAIPGGETPVHSRVREPDESMTSGGDDQEEKGNSLQRLNNTSMNNEEGEKGTDDDENPLASRSYRTNNLRTDAILVEEIPVHFRAREPDESMVSGRDDQEEKGNFLQRLNITCINHEEGKNKTDDDENHLATRSSSANNLRTDAIPSGKIPVHSRAKEQDESKASGGDVQEEKGNLLQRLKKTSIENEEGKNRTDDDENQLATRSSSTNNLGTDAIPGGEIPVHSRVREPDESMASGGDDQEEKGKSLQRLNKTSINNEEGKKIIDDDKNYLATRSSSTNNLRTDAITGGEIPVHSRVREPDESMASGGDDQEEKGKSLQRLNKTSINNEEGKKIIDDDKNYLATRSSSTNNLRTDAITGGEIPVHSRVREPDESMASGGDDQEEKWNSLQRLNNTSINNEEGEKRTDDNENQLATKSSSTNNLGTDAIPSGEIPVHSRARDPDESMARGGDDQEEKGNSLQRLNNTSINNEEGKKRTDDDENQLATRSSSTNNLGTDAIPGGEIPVHSRVREVIYSRIPLSAAIENQGDGIMAVSTRYSNVSVLSLLRDNPSFPHIPETSDPDMDYASESRTISSTEGEFASSFSRVEPLLQREPSVHTILSEHFMEVRDPSFTHIPETSDPDMDYASESRTISSTEGEFASSFSRVEPLLQREPSVHTILSEHSMEVREIPVMLANDGDDLYNTCALDSVLMMILVMVLVHGPLATNLVSSSDEIFNSLWYIVFLEFYINFNMGAIRRYWANRISNFPGPNRNRLDFVSMDLRIIEPLMVATQLVLQIEYRCRNNHCRYHRNTFQQRFHTLYLVQRFIQRFVCNFDVFYGTLNADIVQMAMNNFITSPQDTDHRDICPGVIRTMIHQPPPFFFLDVGNMWISPENTRDLLGRIIRIQQEQYIICAITIYNDGYPRNEHGHYYNQAEISVLQDEVEKNYTIINDKFSTAVSNKKKSAIWNKISMMVSALGVAHRSAKECRDKWGNTKKEAKKVFSVTKKDHARTGGGPQAKPLSLAIHRTIDLCKDSASFKGIGGVESCIKGDKENALIQKAKDMHLEIKEFLINYLPSKSLPKIGDNVSISYEDKTRDITEDDRDELTRYLCTFKEINLTIPDIPSMLHDTIAFILQNSKKTVDNSAALPEESATNSQDLFDTPPSQPLSLSASDSIYQPLPLLPAVNIQVPCPAATVVELGTLTTKKIENPKKRKATADDVYELQILYLKGEMVKQTKEMKKLDLQIELLEEMKRDKENTPLTFSQLLMN</sequence>